<dbReference type="EMBL" id="JAXOJX010000007">
    <property type="protein sequence ID" value="MDZ5456270.1"/>
    <property type="molecule type" value="Genomic_DNA"/>
</dbReference>
<dbReference type="CDD" id="cd07012">
    <property type="entry name" value="PBP2_Bug_TTT"/>
    <property type="match status" value="1"/>
</dbReference>
<feature type="chain" id="PRO_5047063348" evidence="2">
    <location>
        <begin position="25"/>
        <end position="325"/>
    </location>
</feature>
<reference evidence="3 4" key="1">
    <citation type="submission" date="2023-11" db="EMBL/GenBank/DDBJ databases">
        <title>Draft genome of Azohydromonas lata strain H1 (DSM1123), a polyhydroxyalkanoate producer.</title>
        <authorList>
            <person name="Traversa D."/>
            <person name="D'Addabbo P."/>
            <person name="Pazzani C."/>
            <person name="Manzari C."/>
            <person name="Chiara M."/>
            <person name="Scrascia M."/>
        </authorList>
    </citation>
    <scope>NUCLEOTIDE SEQUENCE [LARGE SCALE GENOMIC DNA]</scope>
    <source>
        <strain evidence="3 4">H1</strain>
    </source>
</reference>
<keyword evidence="4" id="KW-1185">Reference proteome</keyword>
<dbReference type="InterPro" id="IPR006311">
    <property type="entry name" value="TAT_signal"/>
</dbReference>
<dbReference type="Gene3D" id="3.40.190.150">
    <property type="entry name" value="Bordetella uptake gene, domain 1"/>
    <property type="match status" value="1"/>
</dbReference>
<comment type="caution">
    <text evidence="3">The sequence shown here is derived from an EMBL/GenBank/DDBJ whole genome shotgun (WGS) entry which is preliminary data.</text>
</comment>
<evidence type="ECO:0000256" key="2">
    <source>
        <dbReference type="SAM" id="SignalP"/>
    </source>
</evidence>
<protein>
    <submittedName>
        <fullName evidence="3">Tripartite tricarboxylate transporter substrate binding protein</fullName>
    </submittedName>
</protein>
<evidence type="ECO:0000313" key="3">
    <source>
        <dbReference type="EMBL" id="MDZ5456270.1"/>
    </source>
</evidence>
<dbReference type="PIRSF" id="PIRSF017082">
    <property type="entry name" value="YflP"/>
    <property type="match status" value="1"/>
</dbReference>
<dbReference type="PANTHER" id="PTHR42928">
    <property type="entry name" value="TRICARBOXYLATE-BINDING PROTEIN"/>
    <property type="match status" value="1"/>
</dbReference>
<accession>A0ABU5IC61</accession>
<keyword evidence="2" id="KW-0732">Signal</keyword>
<feature type="signal peptide" evidence="2">
    <location>
        <begin position="1"/>
        <end position="24"/>
    </location>
</feature>
<dbReference type="InterPro" id="IPR042100">
    <property type="entry name" value="Bug_dom1"/>
</dbReference>
<organism evidence="3 4">
    <name type="scientific">Azohydromonas lata</name>
    <dbReference type="NCBI Taxonomy" id="45677"/>
    <lineage>
        <taxon>Bacteria</taxon>
        <taxon>Pseudomonadati</taxon>
        <taxon>Pseudomonadota</taxon>
        <taxon>Betaproteobacteria</taxon>
        <taxon>Burkholderiales</taxon>
        <taxon>Sphaerotilaceae</taxon>
        <taxon>Azohydromonas</taxon>
    </lineage>
</organism>
<dbReference type="RefSeq" id="WP_322464878.1">
    <property type="nucleotide sequence ID" value="NZ_JAXOJX010000007.1"/>
</dbReference>
<sequence>MTQASRRRLLAAAALALAAGAVQAQPQAWPSKPITLIAPFPAGGPLDAVARAVAEQLGAGLKQTVVVDNRAGATGNIGAQAVARAPGDGYTLLLTLDTSLTANPALYGKRMGFDAERDLRPVATTASFSQMLVVTPASGIQDFKGFIDQARKGLNYGSAGNASPGHLTMEALGSLIHAQLNHVPYRGNAPAVTDLLGGQIPAGFVAIPSVAQHVSAGRLKALAVSGSKRSPLAPQVPTVEELGLAGATTDFSFVLMAPKGTPDAIVKRLHEETARALAQEGVAQRLRALDMVPVNAGPEQTATLLREGRVRWTRVIQERRITADQ</sequence>
<dbReference type="InterPro" id="IPR005064">
    <property type="entry name" value="BUG"/>
</dbReference>
<evidence type="ECO:0000313" key="4">
    <source>
        <dbReference type="Proteomes" id="UP001293718"/>
    </source>
</evidence>
<gene>
    <name evidence="3" type="ORF">SM757_06755</name>
</gene>
<dbReference type="PROSITE" id="PS51318">
    <property type="entry name" value="TAT"/>
    <property type="match status" value="1"/>
</dbReference>
<comment type="similarity">
    <text evidence="1">Belongs to the UPF0065 (bug) family.</text>
</comment>
<name>A0ABU5IC61_9BURK</name>
<dbReference type="Gene3D" id="3.40.190.10">
    <property type="entry name" value="Periplasmic binding protein-like II"/>
    <property type="match status" value="1"/>
</dbReference>
<dbReference type="Proteomes" id="UP001293718">
    <property type="component" value="Unassembled WGS sequence"/>
</dbReference>
<evidence type="ECO:0000256" key="1">
    <source>
        <dbReference type="ARBA" id="ARBA00006987"/>
    </source>
</evidence>
<dbReference type="PANTHER" id="PTHR42928:SF5">
    <property type="entry name" value="BLR1237 PROTEIN"/>
    <property type="match status" value="1"/>
</dbReference>
<dbReference type="Pfam" id="PF03401">
    <property type="entry name" value="TctC"/>
    <property type="match status" value="1"/>
</dbReference>
<proteinExistence type="inferred from homology"/>
<dbReference type="SUPFAM" id="SSF53850">
    <property type="entry name" value="Periplasmic binding protein-like II"/>
    <property type="match status" value="1"/>
</dbReference>